<accession>A0A9P3BVB3</accession>
<feature type="chain" id="PRO_5040428214" evidence="1">
    <location>
        <begin position="17"/>
        <end position="108"/>
    </location>
</feature>
<sequence>MKVPYFLVFLAATASAKNVVVTKPVDGETLKAGNTVTVQIQRPGPFDPKQHESDQPPYQDFSVHIPQVLDGTAQLNFIYLAYVGPSSAPFMDTLERTVNIIPYKEISV</sequence>
<protein>
    <submittedName>
        <fullName evidence="2">Uncharacterized protein</fullName>
    </submittedName>
</protein>
<name>A0A9P3BVB3_ASPVI</name>
<dbReference type="GeneID" id="66934987"/>
<dbReference type="EMBL" id="BOPL01000005">
    <property type="protein sequence ID" value="GIK02940.1"/>
    <property type="molecule type" value="Genomic_DNA"/>
</dbReference>
<keyword evidence="3" id="KW-1185">Reference proteome</keyword>
<dbReference type="AlphaFoldDB" id="A0A9P3BVB3"/>
<gene>
    <name evidence="2" type="ORF">Aspvir_007005</name>
</gene>
<evidence type="ECO:0000256" key="1">
    <source>
        <dbReference type="SAM" id="SignalP"/>
    </source>
</evidence>
<proteinExistence type="predicted"/>
<evidence type="ECO:0000313" key="3">
    <source>
        <dbReference type="Proteomes" id="UP000710440"/>
    </source>
</evidence>
<reference evidence="2 3" key="1">
    <citation type="submission" date="2021-02" db="EMBL/GenBank/DDBJ databases">
        <title>Pan-genome distribution and transcriptional activeness of fungal secondary metabolism genes in Aspergillus section Fumigati.</title>
        <authorList>
            <person name="Takahashi H."/>
            <person name="Umemura M."/>
            <person name="Ninomiya A."/>
            <person name="Kusuya Y."/>
            <person name="Urayama S."/>
            <person name="Shimizu M."/>
            <person name="Watanabe A."/>
            <person name="Kamei K."/>
            <person name="Yaguchi T."/>
            <person name="Hagiwara D."/>
        </authorList>
    </citation>
    <scope>NUCLEOTIDE SEQUENCE [LARGE SCALE GENOMIC DNA]</scope>
    <source>
        <strain evidence="2 3">IFM 47045</strain>
    </source>
</reference>
<dbReference type="Proteomes" id="UP000710440">
    <property type="component" value="Unassembled WGS sequence"/>
</dbReference>
<dbReference type="OrthoDB" id="2841294at2759"/>
<comment type="caution">
    <text evidence="2">The sequence shown here is derived from an EMBL/GenBank/DDBJ whole genome shotgun (WGS) entry which is preliminary data.</text>
</comment>
<keyword evidence="1" id="KW-0732">Signal</keyword>
<dbReference type="RefSeq" id="XP_043126126.1">
    <property type="nucleotide sequence ID" value="XM_043270191.1"/>
</dbReference>
<evidence type="ECO:0000313" key="2">
    <source>
        <dbReference type="EMBL" id="GIK02940.1"/>
    </source>
</evidence>
<feature type="signal peptide" evidence="1">
    <location>
        <begin position="1"/>
        <end position="16"/>
    </location>
</feature>
<organism evidence="2 3">
    <name type="scientific">Aspergillus viridinutans</name>
    <dbReference type="NCBI Taxonomy" id="75553"/>
    <lineage>
        <taxon>Eukaryota</taxon>
        <taxon>Fungi</taxon>
        <taxon>Dikarya</taxon>
        <taxon>Ascomycota</taxon>
        <taxon>Pezizomycotina</taxon>
        <taxon>Eurotiomycetes</taxon>
        <taxon>Eurotiomycetidae</taxon>
        <taxon>Eurotiales</taxon>
        <taxon>Aspergillaceae</taxon>
        <taxon>Aspergillus</taxon>
        <taxon>Aspergillus subgen. Fumigati</taxon>
    </lineage>
</organism>